<evidence type="ECO:0000256" key="4">
    <source>
        <dbReference type="ARBA" id="ARBA00023136"/>
    </source>
</evidence>
<dbReference type="AlphaFoldDB" id="A0A443S902"/>
<keyword evidence="4 5" id="KW-0472">Membrane</keyword>
<dbReference type="InterPro" id="IPR017452">
    <property type="entry name" value="GPCR_Rhodpsn_7TM"/>
</dbReference>
<evidence type="ECO:0000256" key="2">
    <source>
        <dbReference type="ARBA" id="ARBA00022692"/>
    </source>
</evidence>
<dbReference type="STRING" id="299467.A0A443S902"/>
<dbReference type="InterPro" id="IPR019427">
    <property type="entry name" value="7TM_GPCR_serpentine_rcpt_Srw"/>
</dbReference>
<keyword evidence="3 5" id="KW-1133">Transmembrane helix</keyword>
<evidence type="ECO:0000259" key="6">
    <source>
        <dbReference type="PROSITE" id="PS50262"/>
    </source>
</evidence>
<evidence type="ECO:0000256" key="5">
    <source>
        <dbReference type="SAM" id="Phobius"/>
    </source>
</evidence>
<dbReference type="Proteomes" id="UP000288716">
    <property type="component" value="Unassembled WGS sequence"/>
</dbReference>
<dbReference type="Pfam" id="PF10324">
    <property type="entry name" value="7TM_GPCR_Srw"/>
    <property type="match status" value="2"/>
</dbReference>
<dbReference type="SUPFAM" id="SSF81321">
    <property type="entry name" value="Family A G protein-coupled receptor-like"/>
    <property type="match status" value="1"/>
</dbReference>
<dbReference type="PANTHER" id="PTHR46273">
    <property type="entry name" value="MYOSUPPRESSIN RECEPTOR 1, ISOFORM B-RELATED"/>
    <property type="match status" value="1"/>
</dbReference>
<dbReference type="Gene3D" id="1.20.1070.10">
    <property type="entry name" value="Rhodopsin 7-helix transmembrane proteins"/>
    <property type="match status" value="1"/>
</dbReference>
<evidence type="ECO:0000313" key="8">
    <source>
        <dbReference type="Proteomes" id="UP000288716"/>
    </source>
</evidence>
<comment type="subcellular location">
    <subcellularLocation>
        <location evidence="1">Membrane</location>
    </subcellularLocation>
</comment>
<keyword evidence="7" id="KW-0675">Receptor</keyword>
<dbReference type="CDD" id="cd14978">
    <property type="entry name" value="7tmA_FMRFamide_R-like"/>
    <property type="match status" value="1"/>
</dbReference>
<dbReference type="OrthoDB" id="5864054at2759"/>
<name>A0A443S902_9ACAR</name>
<dbReference type="VEuPathDB" id="VectorBase:LDEU008027"/>
<dbReference type="EMBL" id="NCKV01005525">
    <property type="protein sequence ID" value="RWS24013.1"/>
    <property type="molecule type" value="Genomic_DNA"/>
</dbReference>
<dbReference type="GO" id="GO:0005886">
    <property type="term" value="C:plasma membrane"/>
    <property type="evidence" value="ECO:0007669"/>
    <property type="project" value="TreeGrafter"/>
</dbReference>
<feature type="transmembrane region" description="Helical" evidence="5">
    <location>
        <begin position="285"/>
        <end position="304"/>
    </location>
</feature>
<reference evidence="7 8" key="1">
    <citation type="journal article" date="2018" name="Gigascience">
        <title>Genomes of trombidid mites reveal novel predicted allergens and laterally-transferred genes associated with secondary metabolism.</title>
        <authorList>
            <person name="Dong X."/>
            <person name="Chaisiri K."/>
            <person name="Xia D."/>
            <person name="Armstrong S.D."/>
            <person name="Fang Y."/>
            <person name="Donnelly M.J."/>
            <person name="Kadowaki T."/>
            <person name="McGarry J.W."/>
            <person name="Darby A.C."/>
            <person name="Makepeace B.L."/>
        </authorList>
    </citation>
    <scope>NUCLEOTIDE SEQUENCE [LARGE SCALE GENOMIC DNA]</scope>
    <source>
        <strain evidence="7">UoL-UT</strain>
    </source>
</reference>
<feature type="transmembrane region" description="Helical" evidence="5">
    <location>
        <begin position="88"/>
        <end position="111"/>
    </location>
</feature>
<feature type="transmembrane region" description="Helical" evidence="5">
    <location>
        <begin position="245"/>
        <end position="270"/>
    </location>
</feature>
<feature type="transmembrane region" description="Helical" evidence="5">
    <location>
        <begin position="149"/>
        <end position="176"/>
    </location>
</feature>
<proteinExistence type="predicted"/>
<keyword evidence="2 5" id="KW-0812">Transmembrane</keyword>
<comment type="caution">
    <text evidence="7">The sequence shown here is derived from an EMBL/GenBank/DDBJ whole genome shotgun (WGS) entry which is preliminary data.</text>
</comment>
<dbReference type="PANTHER" id="PTHR46273:SF4">
    <property type="entry name" value="AT19640P"/>
    <property type="match status" value="1"/>
</dbReference>
<feature type="domain" description="G-protein coupled receptors family 1 profile" evidence="6">
    <location>
        <begin position="149"/>
        <end position="301"/>
    </location>
</feature>
<protein>
    <submittedName>
        <fullName evidence="7">Putative G-protein coupled receptor-like protein</fullName>
    </submittedName>
</protein>
<evidence type="ECO:0000256" key="3">
    <source>
        <dbReference type="ARBA" id="ARBA00022989"/>
    </source>
</evidence>
<dbReference type="GO" id="GO:0008528">
    <property type="term" value="F:G protein-coupled peptide receptor activity"/>
    <property type="evidence" value="ECO:0007669"/>
    <property type="project" value="InterPro"/>
</dbReference>
<organism evidence="7 8">
    <name type="scientific">Leptotrombidium deliense</name>
    <dbReference type="NCBI Taxonomy" id="299467"/>
    <lineage>
        <taxon>Eukaryota</taxon>
        <taxon>Metazoa</taxon>
        <taxon>Ecdysozoa</taxon>
        <taxon>Arthropoda</taxon>
        <taxon>Chelicerata</taxon>
        <taxon>Arachnida</taxon>
        <taxon>Acari</taxon>
        <taxon>Acariformes</taxon>
        <taxon>Trombidiformes</taxon>
        <taxon>Prostigmata</taxon>
        <taxon>Anystina</taxon>
        <taxon>Parasitengona</taxon>
        <taxon>Trombiculoidea</taxon>
        <taxon>Trombiculidae</taxon>
        <taxon>Leptotrombidium</taxon>
    </lineage>
</organism>
<dbReference type="PROSITE" id="PS50262">
    <property type="entry name" value="G_PROTEIN_RECEP_F1_2"/>
    <property type="match status" value="1"/>
</dbReference>
<sequence>MPEIFDMFSRDNNVAQNPCLTFVSQPKSSNAKRTKFDFLYLCSLNIHQARNSKQTVSKRFCNTNNRVVKSVSYPTECKTWCTMQNAGLAITCTYLIVPICCTPVYLSFTIVPMTLEDNSMNPVNYSSIFRVDWSEIALQNGELLKKINFWVFSVATKLVPCMLLTYLSLALIRVLVEADKRKQRLHQNKLVLPDARSVQDAVSTHDKMQNDCNKQSIKKHSTQEHNSHVCVQSSSSQSSDRTTRMLLAVLLLFLITEFPSGILVLISGIIGERFHREYYSPLGELLDMLALVNSAINFILYCSMSRLFRKTFTKLFCTASWSDERYERENETVHVAIANLDKKRTKIMTATGSGQEPKTKATYV</sequence>
<keyword evidence="8" id="KW-1185">Reference proteome</keyword>
<accession>A0A443S902</accession>
<dbReference type="InterPro" id="IPR053219">
    <property type="entry name" value="GPCR_Dmsr-1"/>
</dbReference>
<evidence type="ECO:0000313" key="7">
    <source>
        <dbReference type="EMBL" id="RWS24013.1"/>
    </source>
</evidence>
<evidence type="ECO:0000256" key="1">
    <source>
        <dbReference type="ARBA" id="ARBA00004370"/>
    </source>
</evidence>
<gene>
    <name evidence="7" type="ORF">B4U80_10757</name>
</gene>